<dbReference type="NCBIfam" id="TIGR03491">
    <property type="entry name" value="TM0106 family RecB-like putative nuclease"/>
    <property type="match status" value="1"/>
</dbReference>
<comment type="caution">
    <text evidence="2">The sequence shown here is derived from an EMBL/GenBank/DDBJ whole genome shotgun (WGS) entry which is preliminary data.</text>
</comment>
<dbReference type="InterPro" id="IPR019993">
    <property type="entry name" value="RecB_nuclease_TM0106_put"/>
</dbReference>
<proteinExistence type="predicted"/>
<dbReference type="InterPro" id="IPR012337">
    <property type="entry name" value="RNaseH-like_sf"/>
</dbReference>
<dbReference type="RefSeq" id="WP_141927223.1">
    <property type="nucleotide sequence ID" value="NZ_BAABCI010000038.1"/>
</dbReference>
<reference evidence="2 3" key="1">
    <citation type="submission" date="2019-06" db="EMBL/GenBank/DDBJ databases">
        <title>Sequencing the genomes of 1000 actinobacteria strains.</title>
        <authorList>
            <person name="Klenk H.-P."/>
        </authorList>
    </citation>
    <scope>NUCLEOTIDE SEQUENCE [LARGE SCALE GENOMIC DNA]</scope>
    <source>
        <strain evidence="2 3">DSM 19828</strain>
    </source>
</reference>
<evidence type="ECO:0000313" key="2">
    <source>
        <dbReference type="EMBL" id="TQJ12940.1"/>
    </source>
</evidence>
<dbReference type="Pfam" id="PF13482">
    <property type="entry name" value="RNase_H_2"/>
    <property type="match status" value="1"/>
</dbReference>
<organism evidence="2 3">
    <name type="scientific">Yimella lutea</name>
    <dbReference type="NCBI Taxonomy" id="587872"/>
    <lineage>
        <taxon>Bacteria</taxon>
        <taxon>Bacillati</taxon>
        <taxon>Actinomycetota</taxon>
        <taxon>Actinomycetes</taxon>
        <taxon>Micrococcales</taxon>
        <taxon>Dermacoccaceae</taxon>
        <taxon>Yimella</taxon>
    </lineage>
</organism>
<dbReference type="EMBL" id="VFMO01000001">
    <property type="protein sequence ID" value="TQJ12940.1"/>
    <property type="molecule type" value="Genomic_DNA"/>
</dbReference>
<dbReference type="Proteomes" id="UP000320806">
    <property type="component" value="Unassembled WGS sequence"/>
</dbReference>
<dbReference type="InterPro" id="IPR038720">
    <property type="entry name" value="YprB_RNase_H-like_dom"/>
</dbReference>
<accession>A0A542ECA4</accession>
<keyword evidence="3" id="KW-1185">Reference proteome</keyword>
<evidence type="ECO:0000313" key="3">
    <source>
        <dbReference type="Proteomes" id="UP000320806"/>
    </source>
</evidence>
<protein>
    <submittedName>
        <fullName evidence="2">Putative RecB family nuclease</fullName>
    </submittedName>
</protein>
<gene>
    <name evidence="2" type="ORF">FB459_0319</name>
</gene>
<dbReference type="OrthoDB" id="3274988at2"/>
<dbReference type="AlphaFoldDB" id="A0A542ECA4"/>
<dbReference type="SUPFAM" id="SSF53098">
    <property type="entry name" value="Ribonuclease H-like"/>
    <property type="match status" value="1"/>
</dbReference>
<sequence>MTDDKPATKRSLVLGAYPAIQCPVRTHYDFDPSMVGAPIPISPELQDAIDAGNAFEAELFDRITADAPERFHVVDPDAYYRDAVDQTLVAMERGVEVIVRGALPEDSEGHRSGRPDLLIRHGNSWPATYLPGDVKLHKFLSAMKSNSRNTYAVTVAPASNPQQRSTLAEARPRGGRLEPDALQLVHYTRMLEAIGRHPGPDHYEAFLVSGDDWAMWGLNEVHGTWIALDEPAFTTYSRSEGTKTRSALERYDHEFGFRLAVAQNAAAGNDSLVVPIYTSECDNCPWYAVCGPVFDADPTTSFTSWRPTLREWLALRTLGVHTVDQLAALELTPEWLGSYQAETGDRTKNAGKRIALTIEKAKIAVAGHALAFRTDVVLPPSADVEIDLDMENDTDNRVFLWGARLRRGDESSFHIFVEWDHLSDESELALANQLTDWLAQQRDSALANGETIRVFHHGPVERQRLTNIQGKSAVQDTGIEFVDTCAWAEKHLISAAGHGLKPLAVALGFAWRDDDPGGRNCQLWLDESRATTDPQLRQILRDRVLAYNEDDTAATAWIRDHAPGLPTLASLETE</sequence>
<name>A0A542ECA4_9MICO</name>
<evidence type="ECO:0000259" key="1">
    <source>
        <dbReference type="Pfam" id="PF13482"/>
    </source>
</evidence>
<feature type="domain" description="YprB ribonuclease H-like" evidence="1">
    <location>
        <begin position="388"/>
        <end position="561"/>
    </location>
</feature>